<sequence>MPAPKTLPPTASSPNNENESRPPRVSPVAAGRAQEGTGAEQQDFDMPVPITSTSSGSPPLHTIEIRPSPTSSIAAGQALEGTGAGQKDLKLRGAIEGRRLRSPSRFRGQSHATSAVHQSPGDGSNRSIGTP</sequence>
<gene>
    <name evidence="2" type="ORF">RRG08_064321</name>
</gene>
<feature type="compositionally biased region" description="Polar residues" evidence="1">
    <location>
        <begin position="110"/>
        <end position="131"/>
    </location>
</feature>
<proteinExistence type="predicted"/>
<feature type="compositionally biased region" description="Basic and acidic residues" evidence="1">
    <location>
        <begin position="87"/>
        <end position="99"/>
    </location>
</feature>
<evidence type="ECO:0000256" key="1">
    <source>
        <dbReference type="SAM" id="MobiDB-lite"/>
    </source>
</evidence>
<dbReference type="EMBL" id="JAWDGP010003008">
    <property type="protein sequence ID" value="KAK3778151.1"/>
    <property type="molecule type" value="Genomic_DNA"/>
</dbReference>
<evidence type="ECO:0000313" key="2">
    <source>
        <dbReference type="EMBL" id="KAK3778151.1"/>
    </source>
</evidence>
<reference evidence="2" key="1">
    <citation type="journal article" date="2023" name="G3 (Bethesda)">
        <title>A reference genome for the long-term kleptoplast-retaining sea slug Elysia crispata morphotype clarki.</title>
        <authorList>
            <person name="Eastman K.E."/>
            <person name="Pendleton A.L."/>
            <person name="Shaikh M.A."/>
            <person name="Suttiyut T."/>
            <person name="Ogas R."/>
            <person name="Tomko P."/>
            <person name="Gavelis G."/>
            <person name="Widhalm J.R."/>
            <person name="Wisecaver J.H."/>
        </authorList>
    </citation>
    <scope>NUCLEOTIDE SEQUENCE</scope>
    <source>
        <strain evidence="2">ECLA1</strain>
    </source>
</reference>
<keyword evidence="3" id="KW-1185">Reference proteome</keyword>
<accession>A0AAE1A0A6</accession>
<dbReference type="AlphaFoldDB" id="A0AAE1A0A6"/>
<dbReference type="Proteomes" id="UP001283361">
    <property type="component" value="Unassembled WGS sequence"/>
</dbReference>
<comment type="caution">
    <text evidence="2">The sequence shown here is derived from an EMBL/GenBank/DDBJ whole genome shotgun (WGS) entry which is preliminary data.</text>
</comment>
<protein>
    <submittedName>
        <fullName evidence="2">Uncharacterized protein</fullName>
    </submittedName>
</protein>
<name>A0AAE1A0A6_9GAST</name>
<feature type="region of interest" description="Disordered" evidence="1">
    <location>
        <begin position="1"/>
        <end position="131"/>
    </location>
</feature>
<evidence type="ECO:0000313" key="3">
    <source>
        <dbReference type="Proteomes" id="UP001283361"/>
    </source>
</evidence>
<organism evidence="2 3">
    <name type="scientific">Elysia crispata</name>
    <name type="common">lettuce slug</name>
    <dbReference type="NCBI Taxonomy" id="231223"/>
    <lineage>
        <taxon>Eukaryota</taxon>
        <taxon>Metazoa</taxon>
        <taxon>Spiralia</taxon>
        <taxon>Lophotrochozoa</taxon>
        <taxon>Mollusca</taxon>
        <taxon>Gastropoda</taxon>
        <taxon>Heterobranchia</taxon>
        <taxon>Euthyneura</taxon>
        <taxon>Panpulmonata</taxon>
        <taxon>Sacoglossa</taxon>
        <taxon>Placobranchoidea</taxon>
        <taxon>Plakobranchidae</taxon>
        <taxon>Elysia</taxon>
    </lineage>
</organism>